<evidence type="ECO:0000256" key="1">
    <source>
        <dbReference type="SAM" id="MobiDB-lite"/>
    </source>
</evidence>
<accession>A0A1Q3B5W1</accession>
<dbReference type="InterPro" id="IPR001623">
    <property type="entry name" value="DnaJ_domain"/>
</dbReference>
<keyword evidence="4" id="KW-1185">Reference proteome</keyword>
<dbReference type="FunCoup" id="A0A1Q3B5W1">
    <property type="interactions" value="637"/>
</dbReference>
<evidence type="ECO:0000313" key="4">
    <source>
        <dbReference type="Proteomes" id="UP000187406"/>
    </source>
</evidence>
<evidence type="ECO:0000313" key="3">
    <source>
        <dbReference type="EMBL" id="GAV63388.1"/>
    </source>
</evidence>
<dbReference type="PANTHER" id="PTHR45089">
    <property type="entry name" value="DNAJ HEAT SHOCK AMINO-TERMINAL DOMAIN PROTEIN-RELATED"/>
    <property type="match status" value="1"/>
</dbReference>
<name>A0A1Q3B5W1_CEPFO</name>
<dbReference type="Proteomes" id="UP000187406">
    <property type="component" value="Unassembled WGS sequence"/>
</dbReference>
<feature type="compositionally biased region" description="Low complexity" evidence="1">
    <location>
        <begin position="401"/>
        <end position="410"/>
    </location>
</feature>
<dbReference type="Pfam" id="PF11926">
    <property type="entry name" value="DUF3444"/>
    <property type="match status" value="2"/>
</dbReference>
<dbReference type="PRINTS" id="PR00625">
    <property type="entry name" value="JDOMAIN"/>
</dbReference>
<dbReference type="SMART" id="SM00271">
    <property type="entry name" value="DnaJ"/>
    <property type="match status" value="1"/>
</dbReference>
<protein>
    <submittedName>
        <fullName evidence="3">DnaJ domain-containing protein/DUF3444 domain-containing protein</fullName>
    </submittedName>
</protein>
<dbReference type="PROSITE" id="PS50076">
    <property type="entry name" value="DNAJ_2"/>
    <property type="match status" value="1"/>
</dbReference>
<dbReference type="SUPFAM" id="SSF46565">
    <property type="entry name" value="Chaperone J-domain"/>
    <property type="match status" value="1"/>
</dbReference>
<feature type="domain" description="J" evidence="2">
    <location>
        <begin position="67"/>
        <end position="131"/>
    </location>
</feature>
<feature type="region of interest" description="Disordered" evidence="1">
    <location>
        <begin position="663"/>
        <end position="692"/>
    </location>
</feature>
<dbReference type="InterPro" id="IPR024593">
    <property type="entry name" value="DUF3444"/>
</dbReference>
<feature type="region of interest" description="Disordered" evidence="1">
    <location>
        <begin position="389"/>
        <end position="424"/>
    </location>
</feature>
<feature type="region of interest" description="Disordered" evidence="1">
    <location>
        <begin position="249"/>
        <end position="294"/>
    </location>
</feature>
<dbReference type="STRING" id="3775.A0A1Q3B5W1"/>
<dbReference type="InParanoid" id="A0A1Q3B5W1"/>
<dbReference type="AlphaFoldDB" id="A0A1Q3B5W1"/>
<feature type="region of interest" description="Disordered" evidence="1">
    <location>
        <begin position="329"/>
        <end position="365"/>
    </location>
</feature>
<dbReference type="Gene3D" id="1.10.287.110">
    <property type="entry name" value="DnaJ domain"/>
    <property type="match status" value="1"/>
</dbReference>
<organism evidence="3 4">
    <name type="scientific">Cephalotus follicularis</name>
    <name type="common">Albany pitcher plant</name>
    <dbReference type="NCBI Taxonomy" id="3775"/>
    <lineage>
        <taxon>Eukaryota</taxon>
        <taxon>Viridiplantae</taxon>
        <taxon>Streptophyta</taxon>
        <taxon>Embryophyta</taxon>
        <taxon>Tracheophyta</taxon>
        <taxon>Spermatophyta</taxon>
        <taxon>Magnoliopsida</taxon>
        <taxon>eudicotyledons</taxon>
        <taxon>Gunneridae</taxon>
        <taxon>Pentapetalae</taxon>
        <taxon>rosids</taxon>
        <taxon>fabids</taxon>
        <taxon>Oxalidales</taxon>
        <taxon>Cephalotaceae</taxon>
        <taxon>Cephalotus</taxon>
    </lineage>
</organism>
<gene>
    <name evidence="3" type="ORF">CFOL_v3_06906</name>
</gene>
<dbReference type="Pfam" id="PF00226">
    <property type="entry name" value="DnaJ"/>
    <property type="match status" value="1"/>
</dbReference>
<dbReference type="PANTHER" id="PTHR45089:SF24">
    <property type="entry name" value="DNAJ HEAT SHOCK N-TERMINAL DOMAIN-CONTAINING PROTEIN"/>
    <property type="match status" value="1"/>
</dbReference>
<evidence type="ECO:0000259" key="2">
    <source>
        <dbReference type="PROSITE" id="PS50076"/>
    </source>
</evidence>
<dbReference type="InterPro" id="IPR036869">
    <property type="entry name" value="J_dom_sf"/>
</dbReference>
<proteinExistence type="predicted"/>
<dbReference type="CDD" id="cd06257">
    <property type="entry name" value="DnaJ"/>
    <property type="match status" value="1"/>
</dbReference>
<feature type="compositionally biased region" description="Low complexity" evidence="1">
    <location>
        <begin position="275"/>
        <end position="285"/>
    </location>
</feature>
<dbReference type="EMBL" id="BDDD01000304">
    <property type="protein sequence ID" value="GAV63388.1"/>
    <property type="molecule type" value="Genomic_DNA"/>
</dbReference>
<feature type="region of interest" description="Disordered" evidence="1">
    <location>
        <begin position="140"/>
        <end position="160"/>
    </location>
</feature>
<comment type="caution">
    <text evidence="3">The sequence shown here is derived from an EMBL/GenBank/DDBJ whole genome shotgun (WGS) entry which is preliminary data.</text>
</comment>
<dbReference type="OrthoDB" id="10250354at2759"/>
<sequence>MECNKEEATRAKGIAENKMQNGDFSGARKIALRAHKLYNDLDNISQMLRVCDVHCAAEQRLFGNEMDWYGILQIEQTVGEAAIKKQYRKFAFLLHPDKNKFPGAEAAFKLIGDAQRVLLDKGKRSLHDMKYRASVSKPADFTGMNSQHKQPQQQPQPGFSNVSPTFWTMCPFCPARYHFYRELIQKSLRCKKCRKPFIAHESYGPEIPTATNLSQAALLQKRNYPNQGACKAEQGCQENVPAGNSRAEFYPQTGCASNTGAEKANGKRARKQVAGSTESYGTESSSDSEEDMVVEENGDIQAEENIGSHGVQCPRRSERHNLQVSYNENIADDDESLSQPKRAKGNGSSRATEEESGNVLKEEVLTTNKQSGLAAVVKTNQKTAKLKEPVCITNDHKESSDASADSLSESSSKDSEMYSYPDPDFKDFDKDRREECFKVGQTWAVYDVFDAMPRFYVRIKNVLSPGFKLRITWLEPDPDKENEIEWVNEGLPASCGKFKHGLSENTENRLMFSHLIPWEKGSCGDACKIFPRKGETWALFRNWNIRWSTDADANRKFGYEFVVILSEYAEDVGTSVAYLAKIKGFASLFSRIVREGEKKYQIPPDELFRFSHRVLSFELTGNEREGVPKGSFELDPASLPANIEEIDAPLDLKFEAGMQPSGSCSRLSDNGKPMMQSEGSASTKQAGVKETHRDHEDYIYDDKLEDQSSPLALDPDNIELPETEFFNFDAVKSQEKFQIGQFWSLYCDEDTLPKYYCQIYKIESGPGFKLHIRWLVPCPRQKNMIRWIDKSMPFCCGRFKIMNGVKIYTSTAPFSHPLRAEPVGKNGEYAIFPRKGEIWALYRNWKADIKCSDLENCEYDIVEVLDETDMWIDCLVLESVDGFKSVFKVQLKGGRVVTIEVPRVELLRFSHQIPTFRLTGERGGSLRGFLELDSAAVPVQYLLS</sequence>
<reference evidence="4" key="1">
    <citation type="submission" date="2016-04" db="EMBL/GenBank/DDBJ databases">
        <title>Cephalotus genome sequencing.</title>
        <authorList>
            <person name="Fukushima K."/>
            <person name="Hasebe M."/>
            <person name="Fang X."/>
        </authorList>
    </citation>
    <scope>NUCLEOTIDE SEQUENCE [LARGE SCALE GENOMIC DNA]</scope>
    <source>
        <strain evidence="4">cv. St1</strain>
    </source>
</reference>